<dbReference type="PANTHER" id="PTHR46696">
    <property type="entry name" value="P450, PUTATIVE (EUROFUNG)-RELATED"/>
    <property type="match status" value="1"/>
</dbReference>
<comment type="caution">
    <text evidence="9">The sequence shown here is derived from an EMBL/GenBank/DDBJ whole genome shotgun (WGS) entry which is preliminary data.</text>
</comment>
<keyword evidence="2 7" id="KW-0349">Heme</keyword>
<dbReference type="GO" id="GO:0005506">
    <property type="term" value="F:iron ion binding"/>
    <property type="evidence" value="ECO:0007669"/>
    <property type="project" value="InterPro"/>
</dbReference>
<dbReference type="CDD" id="cd20625">
    <property type="entry name" value="CYP164-like"/>
    <property type="match status" value="1"/>
</dbReference>
<feature type="region of interest" description="Disordered" evidence="8">
    <location>
        <begin position="67"/>
        <end position="87"/>
    </location>
</feature>
<dbReference type="InterPro" id="IPR001128">
    <property type="entry name" value="Cyt_P450"/>
</dbReference>
<dbReference type="InterPro" id="IPR002397">
    <property type="entry name" value="Cyt_P450_B"/>
</dbReference>
<sequence>MPVTPCHGTGDKDAGTIMEALLAPAGRTDPFPLYAEAHRMGPVSAIADGLFLVCGYAAVNQVLRDPGFGLPDTAPRRREETDTAGDDALRSMNRSILRANPPDHERMRSLISQVFTPRRIISMRPAIEDAVDELLDRLGEAGADGRPADFMNEFAFPLPVTVICELLGVPRADRHRFRPLATDLTEALELSDATVAPGPADAAVRELGGYFTHLIDERRAAPGDDLVSVLVAVRDADDGRLSDEELLANLILLLVAGFETTTNLLGNGLAILFDHPGASAALRSEEIAISAFVEEVLRYDSPVQVTTRLARASGLVVEGIPIPEGSDVILLIGAANRDPHRYRDPDRFDPARSDIKPLSFGAGPHICIGNSLARLEASVAFRRLLARFPTLSAAPAPARTRRDRLVLRGYETLPVTGRRRLPHQKGARDV</sequence>
<name>A0A9W6VZT7_9ACTN</name>
<reference evidence="9" key="1">
    <citation type="submission" date="2023-03" db="EMBL/GenBank/DDBJ databases">
        <title>Actinoallomurus iriomotensis NBRC 103684.</title>
        <authorList>
            <person name="Ichikawa N."/>
            <person name="Sato H."/>
            <person name="Tonouchi N."/>
        </authorList>
    </citation>
    <scope>NUCLEOTIDE SEQUENCE</scope>
    <source>
        <strain evidence="9">NBRC 103684</strain>
    </source>
</reference>
<keyword evidence="3 7" id="KW-0479">Metal-binding</keyword>
<comment type="similarity">
    <text evidence="1 7">Belongs to the cytochrome P450 family.</text>
</comment>
<accession>A0A9W6VZT7</accession>
<evidence type="ECO:0000256" key="7">
    <source>
        <dbReference type="RuleBase" id="RU000461"/>
    </source>
</evidence>
<dbReference type="Pfam" id="PF00067">
    <property type="entry name" value="p450"/>
    <property type="match status" value="1"/>
</dbReference>
<dbReference type="GO" id="GO:0016705">
    <property type="term" value="F:oxidoreductase activity, acting on paired donors, with incorporation or reduction of molecular oxygen"/>
    <property type="evidence" value="ECO:0007669"/>
    <property type="project" value="InterPro"/>
</dbReference>
<evidence type="ECO:0000256" key="5">
    <source>
        <dbReference type="ARBA" id="ARBA00023004"/>
    </source>
</evidence>
<gene>
    <name evidence="9" type="ORF">Airi02_029860</name>
</gene>
<dbReference type="GO" id="GO:0020037">
    <property type="term" value="F:heme binding"/>
    <property type="evidence" value="ECO:0007669"/>
    <property type="project" value="InterPro"/>
</dbReference>
<evidence type="ECO:0000256" key="8">
    <source>
        <dbReference type="SAM" id="MobiDB-lite"/>
    </source>
</evidence>
<proteinExistence type="inferred from homology"/>
<dbReference type="InterPro" id="IPR036396">
    <property type="entry name" value="Cyt_P450_sf"/>
</dbReference>
<dbReference type="AlphaFoldDB" id="A0A9W6VZT7"/>
<dbReference type="InterPro" id="IPR017972">
    <property type="entry name" value="Cyt_P450_CS"/>
</dbReference>
<keyword evidence="6 7" id="KW-0503">Monooxygenase</keyword>
<dbReference type="PROSITE" id="PS00086">
    <property type="entry name" value="CYTOCHROME_P450"/>
    <property type="match status" value="1"/>
</dbReference>
<dbReference type="SUPFAM" id="SSF48264">
    <property type="entry name" value="Cytochrome P450"/>
    <property type="match status" value="1"/>
</dbReference>
<evidence type="ECO:0000256" key="4">
    <source>
        <dbReference type="ARBA" id="ARBA00023002"/>
    </source>
</evidence>
<dbReference type="Proteomes" id="UP001165074">
    <property type="component" value="Unassembled WGS sequence"/>
</dbReference>
<keyword evidence="5 7" id="KW-0408">Iron</keyword>
<dbReference type="GO" id="GO:0004497">
    <property type="term" value="F:monooxygenase activity"/>
    <property type="evidence" value="ECO:0007669"/>
    <property type="project" value="UniProtKB-KW"/>
</dbReference>
<dbReference type="Gene3D" id="1.10.630.10">
    <property type="entry name" value="Cytochrome P450"/>
    <property type="match status" value="1"/>
</dbReference>
<dbReference type="EMBL" id="BSTK01000004">
    <property type="protein sequence ID" value="GLY85057.1"/>
    <property type="molecule type" value="Genomic_DNA"/>
</dbReference>
<evidence type="ECO:0000256" key="6">
    <source>
        <dbReference type="ARBA" id="ARBA00023033"/>
    </source>
</evidence>
<keyword evidence="10" id="KW-1185">Reference proteome</keyword>
<organism evidence="9 10">
    <name type="scientific">Actinoallomurus iriomotensis</name>
    <dbReference type="NCBI Taxonomy" id="478107"/>
    <lineage>
        <taxon>Bacteria</taxon>
        <taxon>Bacillati</taxon>
        <taxon>Actinomycetota</taxon>
        <taxon>Actinomycetes</taxon>
        <taxon>Streptosporangiales</taxon>
        <taxon>Thermomonosporaceae</taxon>
        <taxon>Actinoallomurus</taxon>
    </lineage>
</organism>
<evidence type="ECO:0000313" key="10">
    <source>
        <dbReference type="Proteomes" id="UP001165074"/>
    </source>
</evidence>
<dbReference type="FunFam" id="1.10.630.10:FF:000018">
    <property type="entry name" value="Cytochrome P450 monooxygenase"/>
    <property type="match status" value="1"/>
</dbReference>
<evidence type="ECO:0000256" key="3">
    <source>
        <dbReference type="ARBA" id="ARBA00022723"/>
    </source>
</evidence>
<evidence type="ECO:0000256" key="2">
    <source>
        <dbReference type="ARBA" id="ARBA00022617"/>
    </source>
</evidence>
<dbReference type="PRINTS" id="PR00385">
    <property type="entry name" value="P450"/>
</dbReference>
<protein>
    <submittedName>
        <fullName evidence="9">Cytochrome P450</fullName>
    </submittedName>
</protein>
<dbReference type="PRINTS" id="PR00359">
    <property type="entry name" value="BP450"/>
</dbReference>
<evidence type="ECO:0000313" key="9">
    <source>
        <dbReference type="EMBL" id="GLY85057.1"/>
    </source>
</evidence>
<keyword evidence="4 7" id="KW-0560">Oxidoreductase</keyword>
<evidence type="ECO:0000256" key="1">
    <source>
        <dbReference type="ARBA" id="ARBA00010617"/>
    </source>
</evidence>
<dbReference type="PANTHER" id="PTHR46696:SF1">
    <property type="entry name" value="CYTOCHROME P450 YJIB-RELATED"/>
    <property type="match status" value="1"/>
</dbReference>